<proteinExistence type="predicted"/>
<evidence type="ECO:0000256" key="1">
    <source>
        <dbReference type="SAM" id="Coils"/>
    </source>
</evidence>
<feature type="region of interest" description="Disordered" evidence="2">
    <location>
        <begin position="376"/>
        <end position="403"/>
    </location>
</feature>
<dbReference type="VEuPathDB" id="TriTrypDB:TvY486_0503160"/>
<feature type="coiled-coil region" evidence="1">
    <location>
        <begin position="53"/>
        <end position="175"/>
    </location>
</feature>
<accession>G0TVZ9</accession>
<dbReference type="EMBL" id="HE573021">
    <property type="protein sequence ID" value="CCC48115.1"/>
    <property type="molecule type" value="Genomic_DNA"/>
</dbReference>
<dbReference type="AlphaFoldDB" id="G0TVZ9"/>
<gene>
    <name evidence="3" type="ORF">TVY486_0503160</name>
</gene>
<sequence length="573" mass="67429">MESLDELQKRLHLSEEWNMRLQAQIQELLRLPRSDVEILRSRMHNPDIAIPLLQCYDATIMEKQEENERVIQENQKLRLQLDSVNGELCLSRDAARTAEELLKETQQSAQQQQRSLEDMRVHAERDCQKLQQDLACALESESKLKHEVQLMRRQLTAAQEEAAQRQRDVAALEEAVRLAHGRLKSTTNEKDETLQQREVQRVQLQLLTKENEDKLHELERLRNRMVQALRQASENHAAHMRLVEEKHSEMVESLRTQLQTQDLELQKLRAKLARVDACGVDTKYGFSLRTTTELLESQTRQAQEIEMKRLYSELSALQLQRDDAVLRYEQLSTSLRREESERASAAHEEIQQLRLKLRDLGQQHEQLEKEHGRVKEELRVQREKSKSHFGDLQRAKQERDQALRKSEEIRRALTNAEEACELCRQEAKEEVARERRRMEEQVKQHEEVLKELQLSKERAHTATSVAERRCDELRHQLTDTTSQIESLQSRLEKREREVEVLTLEKAHFQEAVRINQKQALESDEKVQQLMSQDKEKSRQLQELKLTVEQLKLEVARGARLRGRLVVESHARLS</sequence>
<keyword evidence="1" id="KW-0175">Coiled coil</keyword>
<reference evidence="3" key="1">
    <citation type="journal article" date="2012" name="Proc. Natl. Acad. Sci. U.S.A.">
        <title>Antigenic diversity is generated by distinct evolutionary mechanisms in African trypanosome species.</title>
        <authorList>
            <person name="Jackson A.P."/>
            <person name="Berry A."/>
            <person name="Aslett M."/>
            <person name="Allison H.C."/>
            <person name="Burton P."/>
            <person name="Vavrova-Anderson J."/>
            <person name="Brown R."/>
            <person name="Browne H."/>
            <person name="Corton N."/>
            <person name="Hauser H."/>
            <person name="Gamble J."/>
            <person name="Gilderthorp R."/>
            <person name="Marcello L."/>
            <person name="McQuillan J."/>
            <person name="Otto T.D."/>
            <person name="Quail M.A."/>
            <person name="Sanders M.J."/>
            <person name="van Tonder A."/>
            <person name="Ginger M.L."/>
            <person name="Field M.C."/>
            <person name="Barry J.D."/>
            <person name="Hertz-Fowler C."/>
            <person name="Berriman M."/>
        </authorList>
    </citation>
    <scope>NUCLEOTIDE SEQUENCE</scope>
    <source>
        <strain evidence="3">Y486</strain>
    </source>
</reference>
<protein>
    <submittedName>
        <fullName evidence="3">Uncharacterized protein</fullName>
    </submittedName>
</protein>
<organism evidence="3">
    <name type="scientific">Trypanosoma vivax (strain Y486)</name>
    <dbReference type="NCBI Taxonomy" id="1055687"/>
    <lineage>
        <taxon>Eukaryota</taxon>
        <taxon>Discoba</taxon>
        <taxon>Euglenozoa</taxon>
        <taxon>Kinetoplastea</taxon>
        <taxon>Metakinetoplastina</taxon>
        <taxon>Trypanosomatida</taxon>
        <taxon>Trypanosomatidae</taxon>
        <taxon>Trypanosoma</taxon>
        <taxon>Duttonella</taxon>
    </lineage>
</organism>
<name>G0TVZ9_TRYVY</name>
<evidence type="ECO:0000313" key="3">
    <source>
        <dbReference type="EMBL" id="CCC48115.1"/>
    </source>
</evidence>
<evidence type="ECO:0000256" key="2">
    <source>
        <dbReference type="SAM" id="MobiDB-lite"/>
    </source>
</evidence>